<dbReference type="FunCoup" id="F1ZDC9">
    <property type="interactions" value="254"/>
</dbReference>
<organism evidence="8 9">
    <name type="scientific">Novosphingobium nitrogenifigens DSM 19370</name>
    <dbReference type="NCBI Taxonomy" id="983920"/>
    <lineage>
        <taxon>Bacteria</taxon>
        <taxon>Pseudomonadati</taxon>
        <taxon>Pseudomonadota</taxon>
        <taxon>Alphaproteobacteria</taxon>
        <taxon>Sphingomonadales</taxon>
        <taxon>Sphingomonadaceae</taxon>
        <taxon>Novosphingobium</taxon>
    </lineage>
</organism>
<accession>F1ZDC9</accession>
<dbReference type="SMART" id="SM00304">
    <property type="entry name" value="HAMP"/>
    <property type="match status" value="2"/>
</dbReference>
<dbReference type="GO" id="GO:0016020">
    <property type="term" value="C:membrane"/>
    <property type="evidence" value="ECO:0007669"/>
    <property type="project" value="UniProtKB-SubCell"/>
</dbReference>
<dbReference type="GO" id="GO:0007165">
    <property type="term" value="P:signal transduction"/>
    <property type="evidence" value="ECO:0007669"/>
    <property type="project" value="UniProtKB-KW"/>
</dbReference>
<reference evidence="8 9" key="1">
    <citation type="journal article" date="2012" name="J. Bacteriol.">
        <title>Draft Genome Sequence of Novosphingobium nitrogenifigens Y88T.</title>
        <authorList>
            <person name="Strabala T.J."/>
            <person name="Macdonald L."/>
            <person name="Liu V."/>
            <person name="Smit A.M."/>
        </authorList>
    </citation>
    <scope>NUCLEOTIDE SEQUENCE [LARGE SCALE GENOMIC DNA]</scope>
    <source>
        <strain evidence="8 9">DSM 19370</strain>
    </source>
</reference>
<keyword evidence="5" id="KW-0732">Signal</keyword>
<dbReference type="InterPro" id="IPR003660">
    <property type="entry name" value="HAMP_dom"/>
</dbReference>
<dbReference type="InParanoid" id="F1ZDC9"/>
<feature type="domain" description="Methyl-accepting transducer" evidence="6">
    <location>
        <begin position="483"/>
        <end position="712"/>
    </location>
</feature>
<dbReference type="CDD" id="cd11386">
    <property type="entry name" value="MCP_signal"/>
    <property type="match status" value="1"/>
</dbReference>
<dbReference type="EMBL" id="AEWJ01000065">
    <property type="protein sequence ID" value="EGD57429.1"/>
    <property type="molecule type" value="Genomic_DNA"/>
</dbReference>
<dbReference type="CDD" id="cd06225">
    <property type="entry name" value="HAMP"/>
    <property type="match status" value="1"/>
</dbReference>
<feature type="domain" description="HAMP" evidence="7">
    <location>
        <begin position="426"/>
        <end position="478"/>
    </location>
</feature>
<dbReference type="eggNOG" id="COG5000">
    <property type="taxonomic scope" value="Bacteria"/>
</dbReference>
<sequence length="743" mass="78646">MAGACIAASVAILVSYSTFATYRTHGYVNGRVSEMVQQQVKQNLQNRADAEARFIKSELDMAFDAARTTANSFEQMAAPGAGGTAAGGRRAQFNAVLRNVLEHNPSFNGTYSAWEPNGLDGNDGPYQNAAAMGSDATGRFLPYWTRGAGGKIAIQPLVEYDSSARHPNGLVKGAWYINPHNTHRENLLGPLPYIVQGKQVYLATMSVPIMINGVFHGVAGADYNLDFLQTLASQVSKSLYDGKSTVAVINDSGLIVADSANPEAIGGAAAKANPAWASSAQVIAAGKSVVVDDPKSENLQVYAPIKIGRVDTSWAVLISVPRAMVMADAALLSDQLGQRSTVDTMLQVLISLGIAAIAIAMTWRMAATVTSPISRCAEFADGIAQEKLNQQLAIAQDDEVGTLAEALRKMQNDLRVNLEHREQDQARTQLVVDTVSRSLERLAEGDLTTQINEEFSAEYANVKRHFNAAVSSLREIISAVDDSSKTINIGAGEINQASSDLASRTETGAARLEQTALAMNSVTAIVRQTAENAAQARTAITSTDRQAAEGGAIVHNAVMAMGEIERSSEQISQIISLIDGIAFQTNLLALNAGVEAARAGDAGKGFAVVASEVRSLAMRSAEAAQDIKNLINVSSQQVSQGVTLVGETGTALEHIIEQISQLRETIDEIASSAEVQATNLAQINTAVGEMERMTQQNAAMVEESTAAARSLGDQARTLESAVGRFNLGNGSHGSFGMGKRYAA</sequence>
<dbReference type="CDD" id="cd12913">
    <property type="entry name" value="PDC1_MCP_like"/>
    <property type="match status" value="1"/>
</dbReference>
<dbReference type="SUPFAM" id="SSF158472">
    <property type="entry name" value="HAMP domain-like"/>
    <property type="match status" value="1"/>
</dbReference>
<dbReference type="Pfam" id="PF00672">
    <property type="entry name" value="HAMP"/>
    <property type="match status" value="2"/>
</dbReference>
<dbReference type="GO" id="GO:0006935">
    <property type="term" value="P:chemotaxis"/>
    <property type="evidence" value="ECO:0007669"/>
    <property type="project" value="UniProtKB-KW"/>
</dbReference>
<dbReference type="SUPFAM" id="SSF58104">
    <property type="entry name" value="Methyl-accepting chemotaxis protein (MCP) signaling domain"/>
    <property type="match status" value="1"/>
</dbReference>
<evidence type="ECO:0000256" key="2">
    <source>
        <dbReference type="ARBA" id="ARBA00022500"/>
    </source>
</evidence>
<proteinExistence type="inferred from homology"/>
<comment type="subcellular location">
    <subcellularLocation>
        <location evidence="1">Membrane</location>
    </subcellularLocation>
</comment>
<dbReference type="SMART" id="SM00283">
    <property type="entry name" value="MA"/>
    <property type="match status" value="1"/>
</dbReference>
<dbReference type="OrthoDB" id="5292010at2"/>
<keyword evidence="4" id="KW-0807">Transducer</keyword>
<evidence type="ECO:0000259" key="7">
    <source>
        <dbReference type="PROSITE" id="PS50885"/>
    </source>
</evidence>
<dbReference type="CDD" id="cd18774">
    <property type="entry name" value="PDC2_HK_sensor"/>
    <property type="match status" value="1"/>
</dbReference>
<keyword evidence="9" id="KW-1185">Reference proteome</keyword>
<comment type="caution">
    <text evidence="8">The sequence shown here is derived from an EMBL/GenBank/DDBJ whole genome shotgun (WGS) entry which is preliminary data.</text>
</comment>
<dbReference type="AlphaFoldDB" id="F1ZDC9"/>
<dbReference type="InterPro" id="IPR004089">
    <property type="entry name" value="MCPsignal_dom"/>
</dbReference>
<dbReference type="PANTHER" id="PTHR43531">
    <property type="entry name" value="PROTEIN ICFG"/>
    <property type="match status" value="1"/>
</dbReference>
<dbReference type="Gene3D" id="1.10.287.950">
    <property type="entry name" value="Methyl-accepting chemotaxis protein"/>
    <property type="match status" value="1"/>
</dbReference>
<dbReference type="RefSeq" id="WP_008071447.1">
    <property type="nucleotide sequence ID" value="NZ_AQWK01000004.1"/>
</dbReference>
<dbReference type="Pfam" id="PF00015">
    <property type="entry name" value="MCPsignal"/>
    <property type="match status" value="1"/>
</dbReference>
<dbReference type="Pfam" id="PF22673">
    <property type="entry name" value="MCP-like_PDC_1"/>
    <property type="match status" value="1"/>
</dbReference>
<feature type="domain" description="HAMP" evidence="7">
    <location>
        <begin position="367"/>
        <end position="419"/>
    </location>
</feature>
<dbReference type="STRING" id="983920.Y88_3739"/>
<dbReference type="FunFam" id="1.10.287.950:FF:000001">
    <property type="entry name" value="Methyl-accepting chemotaxis sensory transducer"/>
    <property type="match status" value="1"/>
</dbReference>
<dbReference type="eggNOG" id="COG0840">
    <property type="taxonomic scope" value="Bacteria"/>
</dbReference>
<evidence type="ECO:0000256" key="4">
    <source>
        <dbReference type="PROSITE-ProRule" id="PRU00284"/>
    </source>
</evidence>
<dbReference type="PANTHER" id="PTHR43531:SF11">
    <property type="entry name" value="METHYL-ACCEPTING CHEMOTAXIS PROTEIN 3"/>
    <property type="match status" value="1"/>
</dbReference>
<evidence type="ECO:0000313" key="9">
    <source>
        <dbReference type="Proteomes" id="UP000004728"/>
    </source>
</evidence>
<dbReference type="PROSITE" id="PS50111">
    <property type="entry name" value="CHEMOTAXIS_TRANSDUC_2"/>
    <property type="match status" value="1"/>
</dbReference>
<protein>
    <submittedName>
        <fullName evidence="8">Methyl-accepting chemotaxis protein</fullName>
    </submittedName>
</protein>
<dbReference type="PROSITE" id="PS50885">
    <property type="entry name" value="HAMP"/>
    <property type="match status" value="2"/>
</dbReference>
<feature type="signal peptide" evidence="5">
    <location>
        <begin position="1"/>
        <end position="20"/>
    </location>
</feature>
<feature type="chain" id="PRO_5003272604" evidence="5">
    <location>
        <begin position="21"/>
        <end position="743"/>
    </location>
</feature>
<dbReference type="HOGENOM" id="CLU_000445_107_12_5"/>
<evidence type="ECO:0000256" key="3">
    <source>
        <dbReference type="ARBA" id="ARBA00029447"/>
    </source>
</evidence>
<evidence type="ECO:0000259" key="6">
    <source>
        <dbReference type="PROSITE" id="PS50111"/>
    </source>
</evidence>
<name>F1ZDC9_9SPHN</name>
<gene>
    <name evidence="8" type="ORF">Y88_3739</name>
</gene>
<dbReference type="InterPro" id="IPR051310">
    <property type="entry name" value="MCP_chemotaxis"/>
</dbReference>
<evidence type="ECO:0000256" key="5">
    <source>
        <dbReference type="SAM" id="SignalP"/>
    </source>
</evidence>
<evidence type="ECO:0000256" key="1">
    <source>
        <dbReference type="ARBA" id="ARBA00004370"/>
    </source>
</evidence>
<keyword evidence="2" id="KW-0145">Chemotaxis</keyword>
<comment type="similarity">
    <text evidence="3">Belongs to the methyl-accepting chemotaxis (MCP) protein family.</text>
</comment>
<dbReference type="Gene3D" id="6.10.340.10">
    <property type="match status" value="1"/>
</dbReference>
<dbReference type="Proteomes" id="UP000004728">
    <property type="component" value="Unassembled WGS sequence"/>
</dbReference>
<dbReference type="Gene3D" id="3.30.450.20">
    <property type="entry name" value="PAS domain"/>
    <property type="match status" value="2"/>
</dbReference>
<evidence type="ECO:0000313" key="8">
    <source>
        <dbReference type="EMBL" id="EGD57429.1"/>
    </source>
</evidence>